<feature type="compositionally biased region" description="Polar residues" evidence="1">
    <location>
        <begin position="1"/>
        <end position="12"/>
    </location>
</feature>
<protein>
    <submittedName>
        <fullName evidence="2">Uncharacterized protein</fullName>
    </submittedName>
</protein>
<dbReference type="EMBL" id="JAIFZO010000002">
    <property type="protein sequence ID" value="MCX4234774.1"/>
    <property type="molecule type" value="Genomic_DNA"/>
</dbReference>
<comment type="caution">
    <text evidence="2">The sequence shown here is derived from an EMBL/GenBank/DDBJ whole genome shotgun (WGS) entry which is preliminary data.</text>
</comment>
<feature type="region of interest" description="Disordered" evidence="1">
    <location>
        <begin position="1"/>
        <end position="24"/>
    </location>
</feature>
<reference evidence="2" key="1">
    <citation type="journal article" date="2022" name="bioRxiv">
        <title>Discovery and biosynthetic assessment of Streptomyces ortus sp nov. isolated from a deep-sea sponge.</title>
        <authorList>
            <person name="Williams S.E."/>
        </authorList>
    </citation>
    <scope>NUCLEOTIDE SEQUENCE</scope>
    <source>
        <strain evidence="2">A15ISP2-DRY2</strain>
    </source>
</reference>
<evidence type="ECO:0000313" key="3">
    <source>
        <dbReference type="Proteomes" id="UP001165590"/>
    </source>
</evidence>
<evidence type="ECO:0000256" key="1">
    <source>
        <dbReference type="SAM" id="MobiDB-lite"/>
    </source>
</evidence>
<sequence length="122" mass="13313">MAESTDTSQSMSPADWASSVPARGRGSMGVYTQQCLLPANFRDAAPKTKQAQINLYVKQTTSAAVKDKIDSFATYGFADIMTLTRRTQGHHRQDHRRHGGDVFLGAPAAAPRFRCRRTAAAV</sequence>
<gene>
    <name evidence="2" type="ORF">K3769_18680</name>
</gene>
<proteinExistence type="predicted"/>
<accession>A0ABT3V450</accession>
<organism evidence="2 3">
    <name type="scientific">Streptomyces ortus</name>
    <dbReference type="NCBI Taxonomy" id="2867268"/>
    <lineage>
        <taxon>Bacteria</taxon>
        <taxon>Bacillati</taxon>
        <taxon>Actinomycetota</taxon>
        <taxon>Actinomycetes</taxon>
        <taxon>Kitasatosporales</taxon>
        <taxon>Streptomycetaceae</taxon>
        <taxon>Streptomyces</taxon>
    </lineage>
</organism>
<dbReference type="RefSeq" id="WP_267027544.1">
    <property type="nucleotide sequence ID" value="NZ_JAIFZO010000002.1"/>
</dbReference>
<name>A0ABT3V450_9ACTN</name>
<dbReference type="Proteomes" id="UP001165590">
    <property type="component" value="Unassembled WGS sequence"/>
</dbReference>
<keyword evidence="3" id="KW-1185">Reference proteome</keyword>
<evidence type="ECO:0000313" key="2">
    <source>
        <dbReference type="EMBL" id="MCX4234774.1"/>
    </source>
</evidence>